<feature type="transmembrane region" description="Helical" evidence="2">
    <location>
        <begin position="326"/>
        <end position="351"/>
    </location>
</feature>
<keyword evidence="2" id="KW-0812">Transmembrane</keyword>
<feature type="transmembrane region" description="Helical" evidence="2">
    <location>
        <begin position="105"/>
        <end position="126"/>
    </location>
</feature>
<reference evidence="3 4" key="1">
    <citation type="submission" date="2020-08" db="EMBL/GenBank/DDBJ databases">
        <title>Sphingomonas sp. sand1-3 16S ribosomal RNA gene Genome sequencing and assembly.</title>
        <authorList>
            <person name="Kang M."/>
        </authorList>
    </citation>
    <scope>NUCLEOTIDE SEQUENCE [LARGE SCALE GENOMIC DNA]</scope>
    <source>
        <strain evidence="4">sand1-3</strain>
    </source>
</reference>
<protein>
    <submittedName>
        <fullName evidence="3">DUF3667 domain-containing protein</fullName>
    </submittedName>
</protein>
<dbReference type="KEGG" id="ssau:H8M03_10650"/>
<organism evidence="3 4">
    <name type="scientific">Sphingomonas sabuli</name>
    <dbReference type="NCBI Taxonomy" id="2764186"/>
    <lineage>
        <taxon>Bacteria</taxon>
        <taxon>Pseudomonadati</taxon>
        <taxon>Pseudomonadota</taxon>
        <taxon>Alphaproteobacteria</taxon>
        <taxon>Sphingomonadales</taxon>
        <taxon>Sphingomonadaceae</taxon>
        <taxon>Sphingomonas</taxon>
    </lineage>
</organism>
<name>A0A7G9L1F8_9SPHN</name>
<keyword evidence="2" id="KW-0472">Membrane</keyword>
<dbReference type="Proteomes" id="UP000515861">
    <property type="component" value="Chromosome"/>
</dbReference>
<keyword evidence="4" id="KW-1185">Reference proteome</keyword>
<dbReference type="EMBL" id="CP060697">
    <property type="protein sequence ID" value="QNM82457.1"/>
    <property type="molecule type" value="Genomic_DNA"/>
</dbReference>
<feature type="transmembrane region" description="Helical" evidence="2">
    <location>
        <begin position="266"/>
        <end position="294"/>
    </location>
</feature>
<dbReference type="InterPro" id="IPR022134">
    <property type="entry name" value="DUF3667"/>
</dbReference>
<evidence type="ECO:0000313" key="3">
    <source>
        <dbReference type="EMBL" id="QNM82457.1"/>
    </source>
</evidence>
<evidence type="ECO:0000256" key="1">
    <source>
        <dbReference type="SAM" id="Coils"/>
    </source>
</evidence>
<dbReference type="AlphaFoldDB" id="A0A7G9L1F8"/>
<gene>
    <name evidence="3" type="ORF">H8M03_10650</name>
</gene>
<evidence type="ECO:0000256" key="2">
    <source>
        <dbReference type="SAM" id="Phobius"/>
    </source>
</evidence>
<dbReference type="RefSeq" id="WP_187479412.1">
    <property type="nucleotide sequence ID" value="NZ_CP060697.1"/>
</dbReference>
<keyword evidence="2" id="KW-1133">Transmembrane helix</keyword>
<feature type="coiled-coil region" evidence="1">
    <location>
        <begin position="137"/>
        <end position="171"/>
    </location>
</feature>
<feature type="transmembrane region" description="Helical" evidence="2">
    <location>
        <begin position="237"/>
        <end position="254"/>
    </location>
</feature>
<accession>A0A7G9L1F8</accession>
<keyword evidence="1" id="KW-0175">Coiled coil</keyword>
<proteinExistence type="predicted"/>
<dbReference type="Pfam" id="PF12412">
    <property type="entry name" value="DUF3667"/>
    <property type="match status" value="1"/>
</dbReference>
<evidence type="ECO:0000313" key="4">
    <source>
        <dbReference type="Proteomes" id="UP000515861"/>
    </source>
</evidence>
<sequence length="356" mass="39713">MPDFEAVGDAVTGGIVARAVEPAAGEQDGRTHETRCLNCGCELVGKFCHCCGQHAHVHRTIGAWWHDFLHSVLHLDGKFARTMPLLALHPGQLTRRYAHGQRAQFISPLALFLFTVFLMFAVFSALGHDIGEDFGISRGVEASLTEQREALQKLERRKAEALTEGDAAEAGRVDQQIPPVKAEIRELEKLKQDGVSKAVFSEDAEMEGAGTFTSAYKKAKQNPELLLYKIKANAYKFSWALIPISVPFVWVLFLHRRRYRERLTVYDHLVFVTYSIAFMSLWLIVLILLGAAGLKNGIVDAVMYLIPPVHMYRQLRGTYDLSRWSAAWRTVMLLLFASLSLGLFGTLLVLIGTGLG</sequence>